<feature type="region of interest" description="Disordered" evidence="1">
    <location>
        <begin position="1"/>
        <end position="23"/>
    </location>
</feature>
<dbReference type="RefSeq" id="WP_157522038.1">
    <property type="nucleotide sequence ID" value="NZ_CP066775.1"/>
</dbReference>
<evidence type="ECO:0000313" key="3">
    <source>
        <dbReference type="Proteomes" id="UP000429232"/>
    </source>
</evidence>
<protein>
    <recommendedName>
        <fullName evidence="4">Bacteriocin-like protein</fullName>
    </recommendedName>
</protein>
<keyword evidence="3" id="KW-1185">Reference proteome</keyword>
<dbReference type="KEGG" id="mgik:GO620_003090"/>
<evidence type="ECO:0000313" key="2">
    <source>
        <dbReference type="EMBL" id="QQL50456.1"/>
    </source>
</evidence>
<name>A0A6I4IMF1_9SPHI</name>
<evidence type="ECO:0008006" key="4">
    <source>
        <dbReference type="Google" id="ProtNLM"/>
    </source>
</evidence>
<sequence length="71" mass="7619">MKARKLNSQELTEINGGSNDAMSSGVGIDLGTGSILTLNYQWSQGDKSYSSTTEIGKDTHVNLDILNLNTD</sequence>
<feature type="compositionally biased region" description="Polar residues" evidence="1">
    <location>
        <begin position="1"/>
        <end position="22"/>
    </location>
</feature>
<accession>A0A6I4IMF1</accession>
<dbReference type="AlphaFoldDB" id="A0A6I4IMF1"/>
<organism evidence="2 3">
    <name type="scientific">Mucilaginibacter ginkgonis</name>
    <dbReference type="NCBI Taxonomy" id="2682091"/>
    <lineage>
        <taxon>Bacteria</taxon>
        <taxon>Pseudomonadati</taxon>
        <taxon>Bacteroidota</taxon>
        <taxon>Sphingobacteriia</taxon>
        <taxon>Sphingobacteriales</taxon>
        <taxon>Sphingobacteriaceae</taxon>
        <taxon>Mucilaginibacter</taxon>
    </lineage>
</organism>
<dbReference type="EMBL" id="CP066775">
    <property type="protein sequence ID" value="QQL50456.1"/>
    <property type="molecule type" value="Genomic_DNA"/>
</dbReference>
<proteinExistence type="predicted"/>
<reference evidence="2 3" key="1">
    <citation type="submission" date="2020-12" db="EMBL/GenBank/DDBJ databases">
        <title>HMF7856_wgs.fasta genome submission.</title>
        <authorList>
            <person name="Kang H."/>
            <person name="Kim H."/>
            <person name="Joh K."/>
        </authorList>
    </citation>
    <scope>NUCLEOTIDE SEQUENCE [LARGE SCALE GENOMIC DNA]</scope>
    <source>
        <strain evidence="2 3">HMF7856</strain>
    </source>
</reference>
<evidence type="ECO:0000256" key="1">
    <source>
        <dbReference type="SAM" id="MobiDB-lite"/>
    </source>
</evidence>
<gene>
    <name evidence="2" type="ORF">GO620_003090</name>
</gene>
<dbReference type="Proteomes" id="UP000429232">
    <property type="component" value="Chromosome"/>
</dbReference>